<name>A0A4R2PBG1_9BACL</name>
<dbReference type="Pfam" id="PF03705">
    <property type="entry name" value="CheR_N"/>
    <property type="match status" value="1"/>
</dbReference>
<dbReference type="GO" id="GO:0008168">
    <property type="term" value="F:methyltransferase activity"/>
    <property type="evidence" value="ECO:0007669"/>
    <property type="project" value="UniProtKB-KW"/>
</dbReference>
<gene>
    <name evidence="2" type="ORF">EV207_102134</name>
</gene>
<proteinExistence type="predicted"/>
<feature type="domain" description="Chemotaxis receptor methyltransferase CheR N-terminal" evidence="1">
    <location>
        <begin position="5"/>
        <end position="52"/>
    </location>
</feature>
<dbReference type="InterPro" id="IPR022641">
    <property type="entry name" value="CheR_N"/>
</dbReference>
<organism evidence="2 3">
    <name type="scientific">Scopulibacillus darangshiensis</name>
    <dbReference type="NCBI Taxonomy" id="442528"/>
    <lineage>
        <taxon>Bacteria</taxon>
        <taxon>Bacillati</taxon>
        <taxon>Bacillota</taxon>
        <taxon>Bacilli</taxon>
        <taxon>Bacillales</taxon>
        <taxon>Sporolactobacillaceae</taxon>
        <taxon>Scopulibacillus</taxon>
    </lineage>
</organism>
<dbReference type="SUPFAM" id="SSF47757">
    <property type="entry name" value="Chemotaxis receptor methyltransferase CheR, N-terminal domain"/>
    <property type="match status" value="1"/>
</dbReference>
<protein>
    <submittedName>
        <fullName evidence="2">CheR methyltransferase-like protein</fullName>
    </submittedName>
</protein>
<evidence type="ECO:0000259" key="1">
    <source>
        <dbReference type="Pfam" id="PF03705"/>
    </source>
</evidence>
<reference evidence="2 3" key="1">
    <citation type="submission" date="2019-03" db="EMBL/GenBank/DDBJ databases">
        <title>Genomic Encyclopedia of Type Strains, Phase IV (KMG-IV): sequencing the most valuable type-strain genomes for metagenomic binning, comparative biology and taxonomic classification.</title>
        <authorList>
            <person name="Goeker M."/>
        </authorList>
    </citation>
    <scope>NUCLEOTIDE SEQUENCE [LARGE SCALE GENOMIC DNA]</scope>
    <source>
        <strain evidence="2 3">DSM 19377</strain>
    </source>
</reference>
<dbReference type="AlphaFoldDB" id="A0A4R2PBG1"/>
<dbReference type="EMBL" id="SLXK01000002">
    <property type="protein sequence ID" value="TCP31644.1"/>
    <property type="molecule type" value="Genomic_DNA"/>
</dbReference>
<sequence>MVSLDYDIFKKRLFELTGINLTLYKEDQMKRRLNSLRLKHGIDSFADYYQKLAE</sequence>
<dbReference type="Gene3D" id="1.10.155.10">
    <property type="entry name" value="Chemotaxis receptor methyltransferase CheR, N-terminal domain"/>
    <property type="match status" value="1"/>
</dbReference>
<keyword evidence="2" id="KW-0808">Transferase</keyword>
<comment type="caution">
    <text evidence="2">The sequence shown here is derived from an EMBL/GenBank/DDBJ whole genome shotgun (WGS) entry which is preliminary data.</text>
</comment>
<keyword evidence="3" id="KW-1185">Reference proteome</keyword>
<evidence type="ECO:0000313" key="2">
    <source>
        <dbReference type="EMBL" id="TCP31644.1"/>
    </source>
</evidence>
<dbReference type="InterPro" id="IPR036804">
    <property type="entry name" value="CheR_N_sf"/>
</dbReference>
<dbReference type="Proteomes" id="UP000295416">
    <property type="component" value="Unassembled WGS sequence"/>
</dbReference>
<accession>A0A4R2PBG1</accession>
<evidence type="ECO:0000313" key="3">
    <source>
        <dbReference type="Proteomes" id="UP000295416"/>
    </source>
</evidence>
<dbReference type="RefSeq" id="WP_424511337.1">
    <property type="nucleotide sequence ID" value="NZ_SLXK01000002.1"/>
</dbReference>
<dbReference type="GO" id="GO:0032259">
    <property type="term" value="P:methylation"/>
    <property type="evidence" value="ECO:0007669"/>
    <property type="project" value="UniProtKB-KW"/>
</dbReference>
<keyword evidence="2" id="KW-0489">Methyltransferase</keyword>